<keyword evidence="2" id="KW-1003">Cell membrane</keyword>
<dbReference type="KEGG" id="rmr:Rmar_2178"/>
<feature type="signal peptide" evidence="7">
    <location>
        <begin position="1"/>
        <end position="22"/>
    </location>
</feature>
<dbReference type="SUPFAM" id="SSF48317">
    <property type="entry name" value="Acid phosphatase/Vanadium-dependent haloperoxidase"/>
    <property type="match status" value="1"/>
</dbReference>
<keyword evidence="5" id="KW-1133">Transmembrane helix</keyword>
<dbReference type="PANTHER" id="PTHR14969">
    <property type="entry name" value="SPHINGOSINE-1-PHOSPHATE PHOSPHOHYDROLASE"/>
    <property type="match status" value="1"/>
</dbReference>
<sequence length="197" mass="21215">MKRRGLWSGTVLAVLITASAQAQTACDRPALELRLLCTVYRWDGPVASAYFETIDATAYPMFAGLTAMAWGGVLAGRLERPAAERVTLATAATTVLVFGLKALARRNRPFDAWDDIAPRGDPPTSHAFPSGHAALAFTLATAWGLEVPRIYVIVPAYVWATSVAVGRVWKGVHYPTDVLAGAVLGAGVAWTVHRIWR</sequence>
<feature type="chain" id="PRO_5003011072" evidence="7">
    <location>
        <begin position="23"/>
        <end position="197"/>
    </location>
</feature>
<name>D0MDR3_RHOM4</name>
<dbReference type="Proteomes" id="UP000002221">
    <property type="component" value="Chromosome"/>
</dbReference>
<evidence type="ECO:0000313" key="9">
    <source>
        <dbReference type="EMBL" id="ACY49057.1"/>
    </source>
</evidence>
<dbReference type="Pfam" id="PF01569">
    <property type="entry name" value="PAP2"/>
    <property type="match status" value="1"/>
</dbReference>
<keyword evidence="6" id="KW-0472">Membrane</keyword>
<dbReference type="eggNOG" id="COG0671">
    <property type="taxonomic scope" value="Bacteria"/>
</dbReference>
<dbReference type="InterPro" id="IPR000326">
    <property type="entry name" value="PAP2/HPO"/>
</dbReference>
<organism evidence="9 10">
    <name type="scientific">Rhodothermus marinus (strain ATCC 43812 / DSM 4252 / R-10)</name>
    <name type="common">Rhodothermus obamensis</name>
    <dbReference type="NCBI Taxonomy" id="518766"/>
    <lineage>
        <taxon>Bacteria</taxon>
        <taxon>Pseudomonadati</taxon>
        <taxon>Rhodothermota</taxon>
        <taxon>Rhodothermia</taxon>
        <taxon>Rhodothermales</taxon>
        <taxon>Rhodothermaceae</taxon>
        <taxon>Rhodothermus</taxon>
    </lineage>
</organism>
<evidence type="ECO:0000313" key="10">
    <source>
        <dbReference type="Proteomes" id="UP000002221"/>
    </source>
</evidence>
<dbReference type="OrthoDB" id="9773582at2"/>
<evidence type="ECO:0000256" key="4">
    <source>
        <dbReference type="ARBA" id="ARBA00022801"/>
    </source>
</evidence>
<dbReference type="SMART" id="SM00014">
    <property type="entry name" value="acidPPc"/>
    <property type="match status" value="1"/>
</dbReference>
<dbReference type="GO" id="GO:0016787">
    <property type="term" value="F:hydrolase activity"/>
    <property type="evidence" value="ECO:0007669"/>
    <property type="project" value="UniProtKB-KW"/>
</dbReference>
<keyword evidence="7" id="KW-0732">Signal</keyword>
<gene>
    <name evidence="9" type="ordered locus">Rmar_2178</name>
</gene>
<evidence type="ECO:0000256" key="7">
    <source>
        <dbReference type="SAM" id="SignalP"/>
    </source>
</evidence>
<keyword evidence="4" id="KW-0378">Hydrolase</keyword>
<proteinExistence type="predicted"/>
<dbReference type="InterPro" id="IPR036938">
    <property type="entry name" value="PAP2/HPO_sf"/>
</dbReference>
<evidence type="ECO:0000256" key="6">
    <source>
        <dbReference type="ARBA" id="ARBA00023136"/>
    </source>
</evidence>
<evidence type="ECO:0000256" key="3">
    <source>
        <dbReference type="ARBA" id="ARBA00022692"/>
    </source>
</evidence>
<feature type="domain" description="Phosphatidic acid phosphatase type 2/haloperoxidase" evidence="8">
    <location>
        <begin position="86"/>
        <end position="193"/>
    </location>
</feature>
<dbReference type="HOGENOM" id="CLU_072573_10_3_10"/>
<reference evidence="9 10" key="1">
    <citation type="journal article" date="2009" name="Stand. Genomic Sci.">
        <title>Complete genome sequence of Rhodothermus marinus type strain (R-10).</title>
        <authorList>
            <person name="Nolan M."/>
            <person name="Tindall B.J."/>
            <person name="Pomrenke H."/>
            <person name="Lapidus A."/>
            <person name="Copeland A."/>
            <person name="Glavina Del Rio T."/>
            <person name="Lucas S."/>
            <person name="Chen F."/>
            <person name="Tice H."/>
            <person name="Cheng J.F."/>
            <person name="Saunders E."/>
            <person name="Han C."/>
            <person name="Bruce D."/>
            <person name="Goodwin L."/>
            <person name="Chain P."/>
            <person name="Pitluck S."/>
            <person name="Ovchinikova G."/>
            <person name="Pati A."/>
            <person name="Ivanova N."/>
            <person name="Mavromatis K."/>
            <person name="Chen A."/>
            <person name="Palaniappan K."/>
            <person name="Land M."/>
            <person name="Hauser L."/>
            <person name="Chang Y.J."/>
            <person name="Jeffries C.D."/>
            <person name="Brettin T."/>
            <person name="Goker M."/>
            <person name="Bristow J."/>
            <person name="Eisen J.A."/>
            <person name="Markowitz V."/>
            <person name="Hugenholtz P."/>
            <person name="Kyrpides N.C."/>
            <person name="Klenk H.P."/>
            <person name="Detter J.C."/>
        </authorList>
    </citation>
    <scope>NUCLEOTIDE SEQUENCE [LARGE SCALE GENOMIC DNA]</scope>
    <source>
        <strain evidence="10">ATCC 43812 / DSM 4252 / R-10</strain>
    </source>
</reference>
<protein>
    <submittedName>
        <fullName evidence="9">Phosphoesterase PA-phosphatase related protein</fullName>
    </submittedName>
</protein>
<keyword evidence="10" id="KW-1185">Reference proteome</keyword>
<dbReference type="PANTHER" id="PTHR14969:SF62">
    <property type="entry name" value="DECAPRENYLPHOSPHORYL-5-PHOSPHORIBOSE PHOSPHATASE RV3807C-RELATED"/>
    <property type="match status" value="1"/>
</dbReference>
<evidence type="ECO:0000256" key="2">
    <source>
        <dbReference type="ARBA" id="ARBA00022475"/>
    </source>
</evidence>
<dbReference type="RefSeq" id="WP_012844667.1">
    <property type="nucleotide sequence ID" value="NC_013501.1"/>
</dbReference>
<evidence type="ECO:0000259" key="8">
    <source>
        <dbReference type="SMART" id="SM00014"/>
    </source>
</evidence>
<dbReference type="AlphaFoldDB" id="D0MDR3"/>
<accession>D0MDR3</accession>
<dbReference type="GO" id="GO:0005886">
    <property type="term" value="C:plasma membrane"/>
    <property type="evidence" value="ECO:0007669"/>
    <property type="project" value="UniProtKB-SubCell"/>
</dbReference>
<evidence type="ECO:0000256" key="1">
    <source>
        <dbReference type="ARBA" id="ARBA00004651"/>
    </source>
</evidence>
<dbReference type="EMBL" id="CP001807">
    <property type="protein sequence ID" value="ACY49057.1"/>
    <property type="molecule type" value="Genomic_DNA"/>
</dbReference>
<dbReference type="STRING" id="518766.Rmar_2178"/>
<dbReference type="Gene3D" id="1.20.144.10">
    <property type="entry name" value="Phosphatidic acid phosphatase type 2/haloperoxidase"/>
    <property type="match status" value="1"/>
</dbReference>
<evidence type="ECO:0000256" key="5">
    <source>
        <dbReference type="ARBA" id="ARBA00022989"/>
    </source>
</evidence>
<comment type="subcellular location">
    <subcellularLocation>
        <location evidence="1">Cell membrane</location>
        <topology evidence="1">Multi-pass membrane protein</topology>
    </subcellularLocation>
</comment>
<keyword evidence="3" id="KW-0812">Transmembrane</keyword>